<dbReference type="InterPro" id="IPR000531">
    <property type="entry name" value="Beta-barrel_TonB"/>
</dbReference>
<feature type="signal peptide" evidence="12">
    <location>
        <begin position="1"/>
        <end position="23"/>
    </location>
</feature>
<evidence type="ECO:0000256" key="4">
    <source>
        <dbReference type="ARBA" id="ARBA00022692"/>
    </source>
</evidence>
<gene>
    <name evidence="15" type="ORF">JWV37_09975</name>
</gene>
<evidence type="ECO:0000256" key="6">
    <source>
        <dbReference type="ARBA" id="ARBA00023065"/>
    </source>
</evidence>
<dbReference type="InterPro" id="IPR012910">
    <property type="entry name" value="Plug_dom"/>
</dbReference>
<dbReference type="CDD" id="cd01347">
    <property type="entry name" value="ligand_gated_channel"/>
    <property type="match status" value="1"/>
</dbReference>
<feature type="chain" id="PRO_5045761608" evidence="12">
    <location>
        <begin position="24"/>
        <end position="778"/>
    </location>
</feature>
<evidence type="ECO:0000256" key="3">
    <source>
        <dbReference type="ARBA" id="ARBA00022452"/>
    </source>
</evidence>
<organism evidence="15 16">
    <name type="scientific">Sulfurospirillum tamanense</name>
    <dbReference type="NCBI Taxonomy" id="2813362"/>
    <lineage>
        <taxon>Bacteria</taxon>
        <taxon>Pseudomonadati</taxon>
        <taxon>Campylobacterota</taxon>
        <taxon>Epsilonproteobacteria</taxon>
        <taxon>Campylobacterales</taxon>
        <taxon>Sulfurospirillaceae</taxon>
        <taxon>Sulfurospirillum</taxon>
    </lineage>
</organism>
<dbReference type="PROSITE" id="PS52016">
    <property type="entry name" value="TONB_DEPENDENT_REC_3"/>
    <property type="match status" value="1"/>
</dbReference>
<evidence type="ECO:0000259" key="13">
    <source>
        <dbReference type="Pfam" id="PF00593"/>
    </source>
</evidence>
<evidence type="ECO:0000256" key="1">
    <source>
        <dbReference type="ARBA" id="ARBA00004571"/>
    </source>
</evidence>
<feature type="domain" description="TonB-dependent receptor-like beta-barrel" evidence="13">
    <location>
        <begin position="323"/>
        <end position="733"/>
    </location>
</feature>
<dbReference type="InterPro" id="IPR037066">
    <property type="entry name" value="Plug_dom_sf"/>
</dbReference>
<accession>A0ABS2WV88</accession>
<reference evidence="15 16" key="3">
    <citation type="submission" date="2021-02" db="EMBL/GenBank/DDBJ databases">
        <authorList>
            <person name="Merkel A.Y."/>
        </authorList>
    </citation>
    <scope>NUCLEOTIDE SEQUENCE [LARGE SCALE GENOMIC DNA]</scope>
    <source>
        <strain evidence="15 16">T05b</strain>
    </source>
</reference>
<evidence type="ECO:0000256" key="2">
    <source>
        <dbReference type="ARBA" id="ARBA00022448"/>
    </source>
</evidence>
<evidence type="ECO:0000313" key="16">
    <source>
        <dbReference type="Proteomes" id="UP000703590"/>
    </source>
</evidence>
<dbReference type="Proteomes" id="UP000703590">
    <property type="component" value="Unassembled WGS sequence"/>
</dbReference>
<evidence type="ECO:0000256" key="12">
    <source>
        <dbReference type="SAM" id="SignalP"/>
    </source>
</evidence>
<evidence type="ECO:0000313" key="15">
    <source>
        <dbReference type="EMBL" id="MBN2965109.1"/>
    </source>
</evidence>
<dbReference type="Pfam" id="PF00593">
    <property type="entry name" value="TonB_dep_Rec_b-barrel"/>
    <property type="match status" value="1"/>
</dbReference>
<keyword evidence="3 10" id="KW-1134">Transmembrane beta strand</keyword>
<evidence type="ECO:0000256" key="5">
    <source>
        <dbReference type="ARBA" id="ARBA00022729"/>
    </source>
</evidence>
<reference evidence="16" key="1">
    <citation type="submission" date="2021-02" db="EMBL/GenBank/DDBJ databases">
        <title>Sulfurospirillum tamanensis sp. nov.</title>
        <authorList>
            <person name="Merkel A.Y."/>
        </authorList>
    </citation>
    <scope>NUCLEOTIDE SEQUENCE [LARGE SCALE GENOMIC DNA]</scope>
    <source>
        <strain evidence="16">T05b</strain>
    </source>
</reference>
<evidence type="ECO:0000256" key="11">
    <source>
        <dbReference type="RuleBase" id="RU003357"/>
    </source>
</evidence>
<protein>
    <submittedName>
        <fullName evidence="15">TonB-dependent receptor</fullName>
    </submittedName>
</protein>
<keyword evidence="2 10" id="KW-0813">Transport</keyword>
<dbReference type="InterPro" id="IPR039426">
    <property type="entry name" value="TonB-dep_rcpt-like"/>
</dbReference>
<keyword evidence="6" id="KW-0406">Ion transport</keyword>
<dbReference type="Gene3D" id="2.40.170.20">
    <property type="entry name" value="TonB-dependent receptor, beta-barrel domain"/>
    <property type="match status" value="1"/>
</dbReference>
<dbReference type="Gene3D" id="2.170.130.10">
    <property type="entry name" value="TonB-dependent receptor, plug domain"/>
    <property type="match status" value="1"/>
</dbReference>
<proteinExistence type="inferred from homology"/>
<evidence type="ECO:0000256" key="10">
    <source>
        <dbReference type="PROSITE-ProRule" id="PRU01360"/>
    </source>
</evidence>
<sequence>MVQKKHAIAVAAAVAILGHPLLADEIAVTLSEVTVTSAAGFEQKITDAPASISVITKEELEKKPYTNLLDAVREIEGIDLGETRDKTGQGSISIRGMGGDYTLVLIDGRRQNNVGDIYPNSFGGNQQNHIPPLDMVERIEVIRGPMATLYGSDAMGGVINIITKKITDEWVGSITFGQTFQENKDFGDDRTTDIVVMGPLIENKLGLALRGSLYKKDASNPRYAPVTDPAGVVHERTLGFGSGGRTVDNQNWSAGAKLSWLPTDNQEVILDYDISRQKYDNSENQLGTIDGIDSLWRSGNVTSYNPDMTPGATVRRVMPRVGYFEDQRFERDQMALSHVGHWNFGKTDIGVSYIKTANLGRAMPFSVDERKSLQGLWDAACVAGGGAANCANADRADLTPAQQAELEAFLPRERRIMETRQLTFDAKMDIPLGDHLVVVGGQYIDAEHEDGVFALSGSGYDKVQPHKQWALFLEDNYMITDAFTLTGGVRYDNHDKFGGNVSPRIYGVYHINTDWTIKGGVATGYKAPKTDLLYPGIRGFGGQGTGPWIGNPDLKPEKSISKEIAVYYSHPERHNFNITFFHNDFKDKIASGEYIYNDNVGDWADLGYTRWTQNYNLDKAMTRGIEIAGRYYILENLSVKANYTYTDSEQDGGAQDGRPLNNTPKHMYNATIDWEVNKKWNTFLTLSGEKERYRNWDTVEDKALYWEDYHVLHLGASYKPRKNITINARVNNLLDKDFTTYQTSFTDDGSGGYNASYNDDYNLKAKSREFWVSVNATF</sequence>
<comment type="subcellular location">
    <subcellularLocation>
        <location evidence="1 10">Cell outer membrane</location>
        <topology evidence="1 10">Multi-pass membrane protein</topology>
    </subcellularLocation>
</comment>
<dbReference type="SUPFAM" id="SSF56935">
    <property type="entry name" value="Porins"/>
    <property type="match status" value="1"/>
</dbReference>
<dbReference type="RefSeq" id="WP_205459656.1">
    <property type="nucleotide sequence ID" value="NZ_JAFHKK010000024.1"/>
</dbReference>
<evidence type="ECO:0000259" key="14">
    <source>
        <dbReference type="Pfam" id="PF07715"/>
    </source>
</evidence>
<evidence type="ECO:0000256" key="9">
    <source>
        <dbReference type="ARBA" id="ARBA00023237"/>
    </source>
</evidence>
<dbReference type="InterPro" id="IPR036942">
    <property type="entry name" value="Beta-barrel_TonB_sf"/>
</dbReference>
<dbReference type="PANTHER" id="PTHR30069:SF53">
    <property type="entry name" value="COLICIN I RECEPTOR-RELATED"/>
    <property type="match status" value="1"/>
</dbReference>
<keyword evidence="9 10" id="KW-0998">Cell outer membrane</keyword>
<comment type="caution">
    <text evidence="15">The sequence shown here is derived from an EMBL/GenBank/DDBJ whole genome shotgun (WGS) entry which is preliminary data.</text>
</comment>
<dbReference type="EMBL" id="JAFHKK010000024">
    <property type="protein sequence ID" value="MBN2965109.1"/>
    <property type="molecule type" value="Genomic_DNA"/>
</dbReference>
<evidence type="ECO:0000256" key="7">
    <source>
        <dbReference type="ARBA" id="ARBA00023077"/>
    </source>
</evidence>
<keyword evidence="5 12" id="KW-0732">Signal</keyword>
<dbReference type="Pfam" id="PF07715">
    <property type="entry name" value="Plug"/>
    <property type="match status" value="1"/>
</dbReference>
<keyword evidence="4 10" id="KW-0812">Transmembrane</keyword>
<keyword evidence="8 10" id="KW-0472">Membrane</keyword>
<dbReference type="PANTHER" id="PTHR30069">
    <property type="entry name" value="TONB-DEPENDENT OUTER MEMBRANE RECEPTOR"/>
    <property type="match status" value="1"/>
</dbReference>
<keyword evidence="16" id="KW-1185">Reference proteome</keyword>
<reference evidence="15 16" key="2">
    <citation type="submission" date="2021-02" db="EMBL/GenBank/DDBJ databases">
        <title>Sulfurospirillum tamanensis sp. nov.</title>
        <authorList>
            <person name="Frolova A."/>
            <person name="Merkel A."/>
            <person name="Slobodkin A."/>
        </authorList>
    </citation>
    <scope>NUCLEOTIDE SEQUENCE [LARGE SCALE GENOMIC DNA]</scope>
    <source>
        <strain evidence="15 16">T05b</strain>
    </source>
</reference>
<name>A0ABS2WV88_9BACT</name>
<keyword evidence="15" id="KW-0675">Receptor</keyword>
<evidence type="ECO:0000256" key="8">
    <source>
        <dbReference type="ARBA" id="ARBA00023136"/>
    </source>
</evidence>
<feature type="domain" description="TonB-dependent receptor plug" evidence="14">
    <location>
        <begin position="45"/>
        <end position="158"/>
    </location>
</feature>
<keyword evidence="7 11" id="KW-0798">TonB box</keyword>
<comment type="similarity">
    <text evidence="10 11">Belongs to the TonB-dependent receptor family.</text>
</comment>